<reference evidence="1" key="1">
    <citation type="submission" date="2020-08" db="EMBL/GenBank/DDBJ databases">
        <title>Multicomponent nature underlies the extraordinary mechanical properties of spider dragline silk.</title>
        <authorList>
            <person name="Kono N."/>
            <person name="Nakamura H."/>
            <person name="Mori M."/>
            <person name="Yoshida Y."/>
            <person name="Ohtoshi R."/>
            <person name="Malay A.D."/>
            <person name="Moran D.A.P."/>
            <person name="Tomita M."/>
            <person name="Numata K."/>
            <person name="Arakawa K."/>
        </authorList>
    </citation>
    <scope>NUCLEOTIDE SEQUENCE</scope>
</reference>
<accession>A0A8X6V5I9</accession>
<organism evidence="1 2">
    <name type="scientific">Trichonephila clavipes</name>
    <name type="common">Golden silk orbweaver</name>
    <name type="synonym">Nephila clavipes</name>
    <dbReference type="NCBI Taxonomy" id="2585209"/>
    <lineage>
        <taxon>Eukaryota</taxon>
        <taxon>Metazoa</taxon>
        <taxon>Ecdysozoa</taxon>
        <taxon>Arthropoda</taxon>
        <taxon>Chelicerata</taxon>
        <taxon>Arachnida</taxon>
        <taxon>Araneae</taxon>
        <taxon>Araneomorphae</taxon>
        <taxon>Entelegynae</taxon>
        <taxon>Araneoidea</taxon>
        <taxon>Nephilidae</taxon>
        <taxon>Trichonephila</taxon>
    </lineage>
</organism>
<proteinExistence type="predicted"/>
<sequence>MLAPHSLRNAALTSITDGIAQGWRTIGTRAIDGTRHNILGTPPIKTINGAIDSSIKEFSVRFSQFKELSETLKFIMYPDVTSFDKLNLPHFDVVN</sequence>
<comment type="caution">
    <text evidence="1">The sequence shown here is derived from an EMBL/GenBank/DDBJ whole genome shotgun (WGS) entry which is preliminary data.</text>
</comment>
<evidence type="ECO:0000313" key="2">
    <source>
        <dbReference type="Proteomes" id="UP000887159"/>
    </source>
</evidence>
<dbReference type="EMBL" id="BMAU01021188">
    <property type="protein sequence ID" value="GFX95762.1"/>
    <property type="molecule type" value="Genomic_DNA"/>
</dbReference>
<name>A0A8X6V5I9_TRICX</name>
<keyword evidence="2" id="KW-1185">Reference proteome</keyword>
<dbReference type="AlphaFoldDB" id="A0A8X6V5I9"/>
<dbReference type="Proteomes" id="UP000887159">
    <property type="component" value="Unassembled WGS sequence"/>
</dbReference>
<gene>
    <name evidence="1" type="ORF">TNCV_4886881</name>
</gene>
<protein>
    <submittedName>
        <fullName evidence="1">Uncharacterized protein</fullName>
    </submittedName>
</protein>
<evidence type="ECO:0000313" key="1">
    <source>
        <dbReference type="EMBL" id="GFX95762.1"/>
    </source>
</evidence>